<reference evidence="3 4" key="1">
    <citation type="submission" date="2014-06" db="EMBL/GenBank/DDBJ databases">
        <authorList>
            <person name="Swart Estienne"/>
        </authorList>
    </citation>
    <scope>NUCLEOTIDE SEQUENCE [LARGE SCALE GENOMIC DNA]</scope>
    <source>
        <strain evidence="3 4">130c</strain>
    </source>
</reference>
<evidence type="ECO:0000256" key="2">
    <source>
        <dbReference type="SAM" id="Phobius"/>
    </source>
</evidence>
<feature type="compositionally biased region" description="Polar residues" evidence="1">
    <location>
        <begin position="891"/>
        <end position="924"/>
    </location>
</feature>
<feature type="region of interest" description="Disordered" evidence="1">
    <location>
        <begin position="1"/>
        <end position="55"/>
    </location>
</feature>
<feature type="region of interest" description="Disordered" evidence="1">
    <location>
        <begin position="821"/>
        <end position="924"/>
    </location>
</feature>
<feature type="compositionally biased region" description="Polar residues" evidence="1">
    <location>
        <begin position="13"/>
        <end position="26"/>
    </location>
</feature>
<organism evidence="3 4">
    <name type="scientific">Stylonychia lemnae</name>
    <name type="common">Ciliate</name>
    <dbReference type="NCBI Taxonomy" id="5949"/>
    <lineage>
        <taxon>Eukaryota</taxon>
        <taxon>Sar</taxon>
        <taxon>Alveolata</taxon>
        <taxon>Ciliophora</taxon>
        <taxon>Intramacronucleata</taxon>
        <taxon>Spirotrichea</taxon>
        <taxon>Stichotrichia</taxon>
        <taxon>Sporadotrichida</taxon>
        <taxon>Oxytrichidae</taxon>
        <taxon>Stylonychinae</taxon>
        <taxon>Stylonychia</taxon>
    </lineage>
</organism>
<evidence type="ECO:0008006" key="5">
    <source>
        <dbReference type="Google" id="ProtNLM"/>
    </source>
</evidence>
<keyword evidence="2" id="KW-0812">Transmembrane</keyword>
<feature type="compositionally biased region" description="Polar residues" evidence="1">
    <location>
        <begin position="863"/>
        <end position="883"/>
    </location>
</feature>
<accession>A0A078AVS6</accession>
<sequence length="924" mass="104707">MVAPKTLNEFEPSENSNKNTYNPESNNNDKTKTSDSTEDLDIHIEPKQESNSLADFNQTKSVQPEMNNEVSDTTDQTQNNDAIKVENYEDNQNFSNQASNQTIETLYKPDSELLPEHLVVTDETLIQEEGVRYRFTRLSADVQSDDEVREKADILKWACLGVGLGLYLLAIIFFVFFLRYKQKEEVLAQVQSNEIVREVQYNNFNPIILRKALLIQHLLFLMADLLIAHANDDSNLYMLPSDCQYDDQNDAEEDEDLEQFDPKEDDYDSDVYIFNYEDKALEQYKGIHPGNNEDAGGSGGLKYSCPETGAHFEIRDISKRLQYVQKLRACLDEAWGLNQAKNQETASQPKNAKAQLNQTGSQNRSDSNKSKNLSKYLSQEPQNMNAQKYSESRNSMMKNLENIKSTTGGTQSQMHRDQISAEKPQQIINQNIIINYYSNNPEAINNLAQSRDNQQLNLSKQQKLSQNQKIDKLVRPLSNGSGRSGKQKLQVYSQNQQSFKQSYMEDGSRNMEIGSKLDDIQQLYMSSYNQTKGSTNNRVNIKQQNPMNGIISQRKSAAMPGINLNGRDSSSNTKSPTMNLSQFKGESPNQKLMVGLLLQQIQLQNKLKQSNDYQKSYNMYDLKMSGQKDLKNMTGLNSSNQFRTVDNRKYVVNNQNNRMTKNFDIQLIGGNIEPSNVHDFIIANNAQLNHMKNLTKNQPNGITRNMNTSFDEAFSSASQVNKHKRHSSIGTSFQGTNYTNGNTSSLGIAFQGNILMKAQHVKNNAVAVLNNNSNNIGQNLVNENELYVTNTSSKKSKMQQVLSQVANYNRSTRNQEINDYGVTSKSAMGSTKHQRQQSDVLPLKKNPYSMQEKMGYGPMKINHPQTNISSFNAQSNPSNQYQLGSVPMQIGSGQSRQNAQIRPPNNSTARRTTNQYNSNNMNKY</sequence>
<protein>
    <recommendedName>
        <fullName evidence="5">Transmembrane protein</fullName>
    </recommendedName>
</protein>
<feature type="transmembrane region" description="Helical" evidence="2">
    <location>
        <begin position="154"/>
        <end position="178"/>
    </location>
</feature>
<keyword evidence="2" id="KW-0472">Membrane</keyword>
<dbReference type="AlphaFoldDB" id="A0A078AVS6"/>
<feature type="region of interest" description="Disordered" evidence="1">
    <location>
        <begin position="459"/>
        <end position="489"/>
    </location>
</feature>
<feature type="compositionally biased region" description="Polar residues" evidence="1">
    <location>
        <begin position="342"/>
        <end position="362"/>
    </location>
</feature>
<evidence type="ECO:0000313" key="3">
    <source>
        <dbReference type="EMBL" id="CDW86525.1"/>
    </source>
</evidence>
<evidence type="ECO:0000256" key="1">
    <source>
        <dbReference type="SAM" id="MobiDB-lite"/>
    </source>
</evidence>
<feature type="compositionally biased region" description="Low complexity" evidence="1">
    <location>
        <begin position="459"/>
        <end position="468"/>
    </location>
</feature>
<feature type="compositionally biased region" description="Basic and acidic residues" evidence="1">
    <location>
        <begin position="27"/>
        <end position="48"/>
    </location>
</feature>
<dbReference type="EMBL" id="CCKQ01014732">
    <property type="protein sequence ID" value="CDW86525.1"/>
    <property type="molecule type" value="Genomic_DNA"/>
</dbReference>
<feature type="compositionally biased region" description="Polar residues" evidence="1">
    <location>
        <begin position="821"/>
        <end position="831"/>
    </location>
</feature>
<feature type="compositionally biased region" description="Polar residues" evidence="1">
    <location>
        <begin position="379"/>
        <end position="392"/>
    </location>
</feature>
<name>A0A078AVS6_STYLE</name>
<evidence type="ECO:0000313" key="4">
    <source>
        <dbReference type="Proteomes" id="UP000039865"/>
    </source>
</evidence>
<dbReference type="InParanoid" id="A0A078AVS6"/>
<gene>
    <name evidence="3" type="primary">Contig5619.g6015</name>
    <name evidence="3" type="ORF">STYLEM_15620</name>
</gene>
<dbReference type="Proteomes" id="UP000039865">
    <property type="component" value="Unassembled WGS sequence"/>
</dbReference>
<proteinExistence type="predicted"/>
<feature type="region of interest" description="Disordered" evidence="1">
    <location>
        <begin position="342"/>
        <end position="392"/>
    </location>
</feature>
<keyword evidence="4" id="KW-1185">Reference proteome</keyword>
<keyword evidence="2" id="KW-1133">Transmembrane helix</keyword>